<keyword evidence="3 8" id="KW-0436">Ligase</keyword>
<dbReference type="SUPFAM" id="SSF56037">
    <property type="entry name" value="PheT/TilS domain"/>
    <property type="match status" value="1"/>
</dbReference>
<evidence type="ECO:0000256" key="8">
    <source>
        <dbReference type="HAMAP-Rule" id="MF_01161"/>
    </source>
</evidence>
<gene>
    <name evidence="8 10" type="primary">tilS</name>
    <name evidence="10" type="ORF">GCM10010832_19410</name>
</gene>
<dbReference type="EMBL" id="BMGM01000008">
    <property type="protein sequence ID" value="GGE39267.1"/>
    <property type="molecule type" value="Genomic_DNA"/>
</dbReference>
<dbReference type="SMART" id="SM00977">
    <property type="entry name" value="TilS_C"/>
    <property type="match status" value="1"/>
</dbReference>
<dbReference type="NCBIfam" id="TIGR02432">
    <property type="entry name" value="lysidine_TilS_N"/>
    <property type="match status" value="1"/>
</dbReference>
<evidence type="ECO:0000256" key="2">
    <source>
        <dbReference type="ARBA" id="ARBA00022490"/>
    </source>
</evidence>
<comment type="function">
    <text evidence="8">Ligates lysine onto the cytidine present at position 34 of the AUA codon-specific tRNA(Ile) that contains the anticodon CAU, in an ATP-dependent manner. Cytidine is converted to lysidine, thus changing the amino acid specificity of the tRNA from methionine to isoleucine.</text>
</comment>
<keyword evidence="11" id="KW-1185">Reference proteome</keyword>
<evidence type="ECO:0000259" key="9">
    <source>
        <dbReference type="SMART" id="SM00977"/>
    </source>
</evidence>
<comment type="catalytic activity">
    <reaction evidence="7 8">
        <text>cytidine(34) in tRNA(Ile2) + L-lysine + ATP = lysidine(34) in tRNA(Ile2) + AMP + diphosphate + H(+)</text>
        <dbReference type="Rhea" id="RHEA:43744"/>
        <dbReference type="Rhea" id="RHEA-COMP:10625"/>
        <dbReference type="Rhea" id="RHEA-COMP:10670"/>
        <dbReference type="ChEBI" id="CHEBI:15378"/>
        <dbReference type="ChEBI" id="CHEBI:30616"/>
        <dbReference type="ChEBI" id="CHEBI:32551"/>
        <dbReference type="ChEBI" id="CHEBI:33019"/>
        <dbReference type="ChEBI" id="CHEBI:82748"/>
        <dbReference type="ChEBI" id="CHEBI:83665"/>
        <dbReference type="ChEBI" id="CHEBI:456215"/>
        <dbReference type="EC" id="6.3.4.19"/>
    </reaction>
</comment>
<evidence type="ECO:0000313" key="10">
    <source>
        <dbReference type="EMBL" id="GGE39267.1"/>
    </source>
</evidence>
<dbReference type="CDD" id="cd01992">
    <property type="entry name" value="TilS_N"/>
    <property type="match status" value="1"/>
</dbReference>
<dbReference type="SUPFAM" id="SSF52402">
    <property type="entry name" value="Adenine nucleotide alpha hydrolases-like"/>
    <property type="match status" value="1"/>
</dbReference>
<dbReference type="InterPro" id="IPR014729">
    <property type="entry name" value="Rossmann-like_a/b/a_fold"/>
</dbReference>
<dbReference type="PANTHER" id="PTHR43033:SF1">
    <property type="entry name" value="TRNA(ILE)-LYSIDINE SYNTHASE-RELATED"/>
    <property type="match status" value="1"/>
</dbReference>
<reference evidence="11" key="1">
    <citation type="journal article" date="2019" name="Int. J. Syst. Evol. Microbiol.">
        <title>The Global Catalogue of Microorganisms (GCM) 10K type strain sequencing project: providing services to taxonomists for standard genome sequencing and annotation.</title>
        <authorList>
            <consortium name="The Broad Institute Genomics Platform"/>
            <consortium name="The Broad Institute Genome Sequencing Center for Infectious Disease"/>
            <person name="Wu L."/>
            <person name="Ma J."/>
        </authorList>
    </citation>
    <scope>NUCLEOTIDE SEQUENCE [LARGE SCALE GENOMIC DNA]</scope>
    <source>
        <strain evidence="11">CGMCC 1.12931</strain>
    </source>
</reference>
<feature type="binding site" evidence="8">
    <location>
        <begin position="26"/>
        <end position="31"/>
    </location>
    <ligand>
        <name>ATP</name>
        <dbReference type="ChEBI" id="CHEBI:30616"/>
    </ligand>
</feature>
<dbReference type="EC" id="6.3.4.19" evidence="8"/>
<dbReference type="Gene3D" id="3.40.50.620">
    <property type="entry name" value="HUPs"/>
    <property type="match status" value="1"/>
</dbReference>
<accession>A0ABQ1SJC5</accession>
<dbReference type="Pfam" id="PF11734">
    <property type="entry name" value="TilS_C"/>
    <property type="match status" value="1"/>
</dbReference>
<evidence type="ECO:0000256" key="7">
    <source>
        <dbReference type="ARBA" id="ARBA00048539"/>
    </source>
</evidence>
<protein>
    <recommendedName>
        <fullName evidence="8">tRNA(Ile)-lysidine synthase</fullName>
        <ecNumber evidence="8">6.3.4.19</ecNumber>
    </recommendedName>
    <alternativeName>
        <fullName evidence="8">tRNA(Ile)-2-lysyl-cytidine synthase</fullName>
    </alternativeName>
    <alternativeName>
        <fullName evidence="8">tRNA(Ile)-lysidine synthetase</fullName>
    </alternativeName>
</protein>
<keyword evidence="4 8" id="KW-0819">tRNA processing</keyword>
<dbReference type="InterPro" id="IPR012795">
    <property type="entry name" value="tRNA_Ile_lys_synt_N"/>
</dbReference>
<comment type="domain">
    <text evidence="8">The N-terminal region contains the highly conserved SGGXDS motif, predicted to be a P-loop motif involved in ATP binding.</text>
</comment>
<dbReference type="Pfam" id="PF01171">
    <property type="entry name" value="ATP_bind_3"/>
    <property type="match status" value="1"/>
</dbReference>
<dbReference type="InterPro" id="IPR012094">
    <property type="entry name" value="tRNA_Ile_lys_synt"/>
</dbReference>
<dbReference type="InterPro" id="IPR011063">
    <property type="entry name" value="TilS/TtcA_N"/>
</dbReference>
<comment type="subcellular location">
    <subcellularLocation>
        <location evidence="1 8">Cytoplasm</location>
    </subcellularLocation>
</comment>
<keyword evidence="6 8" id="KW-0067">ATP-binding</keyword>
<feature type="domain" description="Lysidine-tRNA(Ile) synthetase C-terminal" evidence="9">
    <location>
        <begin position="361"/>
        <end position="433"/>
    </location>
</feature>
<dbReference type="Proteomes" id="UP000599179">
    <property type="component" value="Unassembled WGS sequence"/>
</dbReference>
<dbReference type="PANTHER" id="PTHR43033">
    <property type="entry name" value="TRNA(ILE)-LYSIDINE SYNTHASE-RELATED"/>
    <property type="match status" value="1"/>
</dbReference>
<keyword evidence="5 8" id="KW-0547">Nucleotide-binding</keyword>
<keyword evidence="2 8" id="KW-0963">Cytoplasm</keyword>
<evidence type="ECO:0000256" key="5">
    <source>
        <dbReference type="ARBA" id="ARBA00022741"/>
    </source>
</evidence>
<dbReference type="HAMAP" id="MF_01161">
    <property type="entry name" value="tRNA_Ile_lys_synt"/>
    <property type="match status" value="1"/>
</dbReference>
<dbReference type="RefSeq" id="WP_188458925.1">
    <property type="nucleotide sequence ID" value="NZ_BMGM01000008.1"/>
</dbReference>
<proteinExistence type="inferred from homology"/>
<evidence type="ECO:0000313" key="11">
    <source>
        <dbReference type="Proteomes" id="UP000599179"/>
    </source>
</evidence>
<evidence type="ECO:0000256" key="3">
    <source>
        <dbReference type="ARBA" id="ARBA00022598"/>
    </source>
</evidence>
<evidence type="ECO:0000256" key="4">
    <source>
        <dbReference type="ARBA" id="ARBA00022694"/>
    </source>
</evidence>
<name>A0ABQ1SJC5_9FLAO</name>
<sequence>MLANFKKHIDASFLKLAQSKVLVAVSGGVDSVVLARLLHMVNIQIGIAHCNFQLRGEASKQDQFFVENLAKELDCPFYTIDFETEKEAKFAGESIQLTARKLRYAWFYEVAEQHQYHCIATAHHVNDSLENYVMHSIRGTGLKGLLGVPQQTQKVIRPLLPFSKKDIQQEAERQHWKWREDASNEKDTYFRNRIRHQVVPLLEQENPNLLASFQQTLHNLQQSHNLLEDYSTLLFKELISEEKNYYVLDLHKLKKLQHPDAALYQLLNSFGFTDWQSVYDLKDAETGKQVLSETHTLEKNRDQILIFINQKQANNIEIAISETDKVVKFGHSVLELEEVEKIGEVAKQIAYLDRQKLKFPLSMRLANTTDRFYPLGLQKQKKVSHFLRDEKVPTSIKKQTWVLCSNQEIVWVINHRISEKFKVTENTKKCLKISCLEA</sequence>
<evidence type="ECO:0000256" key="1">
    <source>
        <dbReference type="ARBA" id="ARBA00004496"/>
    </source>
</evidence>
<comment type="similarity">
    <text evidence="8">Belongs to the tRNA(Ile)-lysidine synthase family.</text>
</comment>
<organism evidence="10 11">
    <name type="scientific">Psychroflexus planctonicus</name>
    <dbReference type="NCBI Taxonomy" id="1526575"/>
    <lineage>
        <taxon>Bacteria</taxon>
        <taxon>Pseudomonadati</taxon>
        <taxon>Bacteroidota</taxon>
        <taxon>Flavobacteriia</taxon>
        <taxon>Flavobacteriales</taxon>
        <taxon>Flavobacteriaceae</taxon>
        <taxon>Psychroflexus</taxon>
    </lineage>
</organism>
<comment type="caution">
    <text evidence="10">The sequence shown here is derived from an EMBL/GenBank/DDBJ whole genome shotgun (WGS) entry which is preliminary data.</text>
</comment>
<evidence type="ECO:0000256" key="6">
    <source>
        <dbReference type="ARBA" id="ARBA00022840"/>
    </source>
</evidence>
<dbReference type="InterPro" id="IPR012796">
    <property type="entry name" value="Lysidine-tRNA-synth_C"/>
</dbReference>